<dbReference type="CDD" id="cd02042">
    <property type="entry name" value="ParAB_family"/>
    <property type="match status" value="1"/>
</dbReference>
<dbReference type="PANTHER" id="PTHR13696">
    <property type="entry name" value="P-LOOP CONTAINING NUCLEOSIDE TRIPHOSPHATE HYDROLASE"/>
    <property type="match status" value="1"/>
</dbReference>
<feature type="domain" description="AAA" evidence="1">
    <location>
        <begin position="3"/>
        <end position="179"/>
    </location>
</feature>
<sequence length="262" mass="28837">MGEIITFANKKGGSGKTSAVLNIGAAAGSRGKRILLIDLDPQAHLSYWSGVNTYDTYPNIYGAVLGDYPVSEALFKPAHGLYDIIPASTGFSHHDLRKLLDGSNVEAKLTKCLFNIRDKYDYILIDTPPTVAVLTLNALVASRFVLIPVLLNFLAIEGLAQLAQNIYRINMAHNPDLRIAGIIPNQHDIRSNHAKKVMKELYENFGEDMVTPRIRSDVKIAEAPEARLPINLYAPTSRGAMDFSILTDYILSKVEEEAGVKK</sequence>
<dbReference type="Proteomes" id="UP000287502">
    <property type="component" value="Chromosome"/>
</dbReference>
<dbReference type="PANTHER" id="PTHR13696:SF99">
    <property type="entry name" value="COBYRINIC ACID AC-DIAMIDE SYNTHASE"/>
    <property type="match status" value="1"/>
</dbReference>
<dbReference type="OrthoDB" id="9777757at2"/>
<dbReference type="InterPro" id="IPR027417">
    <property type="entry name" value="P-loop_NTPase"/>
</dbReference>
<gene>
    <name evidence="2" type="ORF">EP073_10230</name>
</gene>
<dbReference type="FunFam" id="3.40.50.300:FF:000285">
    <property type="entry name" value="Sporulation initiation inhibitor Soj"/>
    <property type="match status" value="1"/>
</dbReference>
<evidence type="ECO:0000313" key="2">
    <source>
        <dbReference type="EMBL" id="QAR33767.1"/>
    </source>
</evidence>
<dbReference type="InterPro" id="IPR025669">
    <property type="entry name" value="AAA_dom"/>
</dbReference>
<proteinExistence type="predicted"/>
<dbReference type="InterPro" id="IPR050678">
    <property type="entry name" value="DNA_Partitioning_ATPase"/>
</dbReference>
<dbReference type="RefSeq" id="WP_128467053.1">
    <property type="nucleotide sequence ID" value="NZ_CP035108.1"/>
</dbReference>
<keyword evidence="3" id="KW-1185">Reference proteome</keyword>
<dbReference type="Gene3D" id="3.40.50.300">
    <property type="entry name" value="P-loop containing nucleotide triphosphate hydrolases"/>
    <property type="match status" value="1"/>
</dbReference>
<protein>
    <submittedName>
        <fullName evidence="2">ParA family protein</fullName>
    </submittedName>
</protein>
<organism evidence="2 3">
    <name type="scientific">Geovibrio thiophilus</name>
    <dbReference type="NCBI Taxonomy" id="139438"/>
    <lineage>
        <taxon>Bacteria</taxon>
        <taxon>Pseudomonadati</taxon>
        <taxon>Deferribacterota</taxon>
        <taxon>Deferribacteres</taxon>
        <taxon>Deferribacterales</taxon>
        <taxon>Geovibrionaceae</taxon>
        <taxon>Geovibrio</taxon>
    </lineage>
</organism>
<name>A0A3R5X3N2_9BACT</name>
<dbReference type="SUPFAM" id="SSF52540">
    <property type="entry name" value="P-loop containing nucleoside triphosphate hydrolases"/>
    <property type="match status" value="1"/>
</dbReference>
<dbReference type="KEGG" id="gtl:EP073_10230"/>
<dbReference type="Pfam" id="PF13614">
    <property type="entry name" value="AAA_31"/>
    <property type="match status" value="1"/>
</dbReference>
<reference evidence="2 3" key="1">
    <citation type="submission" date="2019-01" db="EMBL/GenBank/DDBJ databases">
        <title>Geovibrio thiophilus DSM 11263, complete genome.</title>
        <authorList>
            <person name="Spring S."/>
            <person name="Bunk B."/>
            <person name="Sproer C."/>
        </authorList>
    </citation>
    <scope>NUCLEOTIDE SEQUENCE [LARGE SCALE GENOMIC DNA]</scope>
    <source>
        <strain evidence="2 3">DSM 11263</strain>
    </source>
</reference>
<dbReference type="EMBL" id="CP035108">
    <property type="protein sequence ID" value="QAR33767.1"/>
    <property type="molecule type" value="Genomic_DNA"/>
</dbReference>
<evidence type="ECO:0000313" key="3">
    <source>
        <dbReference type="Proteomes" id="UP000287502"/>
    </source>
</evidence>
<dbReference type="AlphaFoldDB" id="A0A3R5X3N2"/>
<accession>A0A3R5X3N2</accession>
<evidence type="ECO:0000259" key="1">
    <source>
        <dbReference type="Pfam" id="PF13614"/>
    </source>
</evidence>